<name>S0G5J9_9BACT</name>
<dbReference type="EMBL" id="APJX01000004">
    <property type="protein sequence ID" value="EMS79782.1"/>
    <property type="molecule type" value="Genomic_DNA"/>
</dbReference>
<protein>
    <submittedName>
        <fullName evidence="2">Uncharacterized protein</fullName>
    </submittedName>
</protein>
<feature type="coiled-coil region" evidence="1">
    <location>
        <begin position="166"/>
        <end position="211"/>
    </location>
</feature>
<accession>S0G5J9</accession>
<dbReference type="Proteomes" id="UP000014216">
    <property type="component" value="Unassembled WGS sequence"/>
</dbReference>
<organism evidence="2 3">
    <name type="scientific">Desulfotignum phosphitoxidans DSM 13687</name>
    <dbReference type="NCBI Taxonomy" id="1286635"/>
    <lineage>
        <taxon>Bacteria</taxon>
        <taxon>Pseudomonadati</taxon>
        <taxon>Thermodesulfobacteriota</taxon>
        <taxon>Desulfobacteria</taxon>
        <taxon>Desulfobacterales</taxon>
        <taxon>Desulfobacteraceae</taxon>
        <taxon>Desulfotignum</taxon>
    </lineage>
</organism>
<dbReference type="AlphaFoldDB" id="S0G5J9"/>
<sequence length="292" mass="33484">MSGSPDIVPGTVSKILWHFTGGPTWNDKTKKQNTSPKPSKNAYRNLNSILESRKLRVGTYKETVKVIIPKRRRFDLKTRQTIIEENVPVVITSSSVCCLSDIPAPHLRYHAYRYGKFAIGFYRDAIIKHGFNPVLYTLTDTSIVRSIYEGFSSFDFADPFQIKMSIDTINSAIDDAESEFENLNLSVSSEISDIEMEADKIESSIDDAKESLKKLVAFIKTFEKDEFSSIYCEREWRSTQQYNFDVKDVAMIVIPKVVSNTYYFNDFVDNVASMLSLPRRIPIVPWEDLIEH</sequence>
<comment type="caution">
    <text evidence="2">The sequence shown here is derived from an EMBL/GenBank/DDBJ whole genome shotgun (WGS) entry which is preliminary data.</text>
</comment>
<evidence type="ECO:0000313" key="2">
    <source>
        <dbReference type="EMBL" id="EMS79782.1"/>
    </source>
</evidence>
<dbReference type="OrthoDB" id="7063194at2"/>
<keyword evidence="3" id="KW-1185">Reference proteome</keyword>
<keyword evidence="1" id="KW-0175">Coiled coil</keyword>
<evidence type="ECO:0000256" key="1">
    <source>
        <dbReference type="SAM" id="Coils"/>
    </source>
</evidence>
<dbReference type="InterPro" id="IPR021223">
    <property type="entry name" value="AbiGi"/>
</dbReference>
<dbReference type="RefSeq" id="WP_006966063.1">
    <property type="nucleotide sequence ID" value="NZ_APJX01000004.1"/>
</dbReference>
<proteinExistence type="predicted"/>
<reference evidence="2 3" key="1">
    <citation type="journal article" date="2013" name="Genome Announc.">
        <title>Draft Genome Sequence of Desulfotignum phosphitoxidans DSM 13687 Strain FiPS-3.</title>
        <authorList>
            <person name="Poehlein A."/>
            <person name="Daniel R."/>
            <person name="Simeonova D.D."/>
        </authorList>
    </citation>
    <scope>NUCLEOTIDE SEQUENCE [LARGE SCALE GENOMIC DNA]</scope>
    <source>
        <strain evidence="2 3">DSM 13687</strain>
    </source>
</reference>
<dbReference type="PATRIC" id="fig|1286635.3.peg.2380"/>
<evidence type="ECO:0000313" key="3">
    <source>
        <dbReference type="Proteomes" id="UP000014216"/>
    </source>
</evidence>
<gene>
    <name evidence="2" type="ORF">Dpo_4c03340</name>
</gene>
<dbReference type="Pfam" id="PF10899">
    <property type="entry name" value="AbiGi"/>
    <property type="match status" value="1"/>
</dbReference>